<dbReference type="SUPFAM" id="SSF56784">
    <property type="entry name" value="HAD-like"/>
    <property type="match status" value="1"/>
</dbReference>
<comment type="caution">
    <text evidence="2">The sequence shown here is derived from an EMBL/GenBank/DDBJ whole genome shotgun (WGS) entry which is preliminary data.</text>
</comment>
<protein>
    <submittedName>
        <fullName evidence="2">3346_t:CDS:1</fullName>
    </submittedName>
</protein>
<keyword evidence="1" id="KW-0378">Hydrolase</keyword>
<dbReference type="InterPro" id="IPR023198">
    <property type="entry name" value="PGP-like_dom2"/>
</dbReference>
<accession>A0A9W4SYZ5</accession>
<sequence length="269" mass="31059">MIEEIPDSMIDVKAFLFDIFETTVSWRTTLTQELSSFATLTSTRCSPTQNLLNKNWHSFAQKWRNGYKAYINSTNSGIKPFLSVDSLNRQLIEQLIVEFDIVHLWSDDEIENLVNVWHKLDPYKDSVPGITRLGKRYINAALSNANVRLLVDLKRNTNLSFDYMFSAESWKCYIPNPKLYLGSCEMLDLDPEEVAVVSSNKNDLKNVRKLGLKTILVQREEYEDEVTTEYGEKIDQEELEYTNGFGGQVNREFDLIINDLEELAKIMGC</sequence>
<dbReference type="Pfam" id="PF00702">
    <property type="entry name" value="Hydrolase"/>
    <property type="match status" value="1"/>
</dbReference>
<evidence type="ECO:0000313" key="2">
    <source>
        <dbReference type="EMBL" id="CAI2188718.1"/>
    </source>
</evidence>
<dbReference type="EMBL" id="CAMKVN010005363">
    <property type="protein sequence ID" value="CAI2188718.1"/>
    <property type="molecule type" value="Genomic_DNA"/>
</dbReference>
<evidence type="ECO:0000256" key="1">
    <source>
        <dbReference type="ARBA" id="ARBA00022801"/>
    </source>
</evidence>
<reference evidence="2" key="1">
    <citation type="submission" date="2022-08" db="EMBL/GenBank/DDBJ databases">
        <authorList>
            <person name="Kallberg Y."/>
            <person name="Tangrot J."/>
            <person name="Rosling A."/>
        </authorList>
    </citation>
    <scope>NUCLEOTIDE SEQUENCE</scope>
    <source>
        <strain evidence="2">Wild A</strain>
    </source>
</reference>
<proteinExistence type="predicted"/>
<keyword evidence="3" id="KW-1185">Reference proteome</keyword>
<dbReference type="Gene3D" id="1.10.150.240">
    <property type="entry name" value="Putative phosphatase, domain 2"/>
    <property type="match status" value="1"/>
</dbReference>
<dbReference type="AlphaFoldDB" id="A0A9W4SYZ5"/>
<organism evidence="2 3">
    <name type="scientific">Funneliformis geosporum</name>
    <dbReference type="NCBI Taxonomy" id="1117311"/>
    <lineage>
        <taxon>Eukaryota</taxon>
        <taxon>Fungi</taxon>
        <taxon>Fungi incertae sedis</taxon>
        <taxon>Mucoromycota</taxon>
        <taxon>Glomeromycotina</taxon>
        <taxon>Glomeromycetes</taxon>
        <taxon>Glomerales</taxon>
        <taxon>Glomeraceae</taxon>
        <taxon>Funneliformis</taxon>
    </lineage>
</organism>
<dbReference type="InterPro" id="IPR051540">
    <property type="entry name" value="S-2-haloacid_dehalogenase"/>
</dbReference>
<gene>
    <name evidence="2" type="ORF">FWILDA_LOCUS13720</name>
</gene>
<dbReference type="PANTHER" id="PTHR43316">
    <property type="entry name" value="HYDROLASE, HALOACID DELAHOGENASE-RELATED"/>
    <property type="match status" value="1"/>
</dbReference>
<dbReference type="InterPro" id="IPR036412">
    <property type="entry name" value="HAD-like_sf"/>
</dbReference>
<name>A0A9W4SYZ5_9GLOM</name>
<dbReference type="InterPro" id="IPR023214">
    <property type="entry name" value="HAD_sf"/>
</dbReference>
<dbReference type="GO" id="GO:0016787">
    <property type="term" value="F:hydrolase activity"/>
    <property type="evidence" value="ECO:0007669"/>
    <property type="project" value="UniProtKB-KW"/>
</dbReference>
<dbReference type="OrthoDB" id="2363873at2759"/>
<dbReference type="PANTHER" id="PTHR43316:SF3">
    <property type="entry name" value="HALOACID DEHALOGENASE, TYPE II (AFU_ORTHOLOGUE AFUA_2G07750)-RELATED"/>
    <property type="match status" value="1"/>
</dbReference>
<evidence type="ECO:0000313" key="3">
    <source>
        <dbReference type="Proteomes" id="UP001153678"/>
    </source>
</evidence>
<dbReference type="Proteomes" id="UP001153678">
    <property type="component" value="Unassembled WGS sequence"/>
</dbReference>
<dbReference type="Gene3D" id="3.40.50.1000">
    <property type="entry name" value="HAD superfamily/HAD-like"/>
    <property type="match status" value="1"/>
</dbReference>